<dbReference type="RefSeq" id="WP_102075525.1">
    <property type="nucleotide sequence ID" value="NZ_PDNW01000023.1"/>
</dbReference>
<protein>
    <submittedName>
        <fullName evidence="1">Uncharacterized protein</fullName>
    </submittedName>
</protein>
<dbReference type="EMBL" id="PDNW01000023">
    <property type="protein sequence ID" value="PLC48265.1"/>
    <property type="molecule type" value="Genomic_DNA"/>
</dbReference>
<reference evidence="1 2" key="1">
    <citation type="submission" date="2017-10" db="EMBL/GenBank/DDBJ databases">
        <title>Two draft genome sequences of Pusillimonas sp. strains isolated from a nitrate- and radionuclide-contaminated groundwater in Russia.</title>
        <authorList>
            <person name="Grouzdev D.S."/>
            <person name="Tourova T.P."/>
            <person name="Goeva M.A."/>
            <person name="Babich T.L."/>
            <person name="Sokolova D.S."/>
            <person name="Abdullin R."/>
            <person name="Poltaraus A.B."/>
            <person name="Toshchakov S.V."/>
            <person name="Nazina T.N."/>
        </authorList>
    </citation>
    <scope>NUCLEOTIDE SEQUENCE [LARGE SCALE GENOMIC DNA]</scope>
    <source>
        <strain evidence="1 2">JR1/69-3-13</strain>
    </source>
</reference>
<dbReference type="OrthoDB" id="8687537at2"/>
<name>A0A2N4TZS2_9BURK</name>
<comment type="caution">
    <text evidence="1">The sequence shown here is derived from an EMBL/GenBank/DDBJ whole genome shotgun (WGS) entry which is preliminary data.</text>
</comment>
<keyword evidence="2" id="KW-1185">Reference proteome</keyword>
<sequence length="76" mass="8854">MEDDYAFALQILDQLNGVEEFDAAYYQQRSDRIGDIADRQGLEPEKVFAVLVDAIRIDIKEHPNQERLHYLLSKDT</sequence>
<gene>
    <name evidence="1" type="ORF">CR159_18970</name>
</gene>
<dbReference type="AlphaFoldDB" id="A0A2N4TZS2"/>
<evidence type="ECO:0000313" key="1">
    <source>
        <dbReference type="EMBL" id="PLC48265.1"/>
    </source>
</evidence>
<organism evidence="1 2">
    <name type="scientific">Pollutimonas subterranea</name>
    <dbReference type="NCBI Taxonomy" id="2045210"/>
    <lineage>
        <taxon>Bacteria</taxon>
        <taxon>Pseudomonadati</taxon>
        <taxon>Pseudomonadota</taxon>
        <taxon>Betaproteobacteria</taxon>
        <taxon>Burkholderiales</taxon>
        <taxon>Alcaligenaceae</taxon>
        <taxon>Pollutimonas</taxon>
    </lineage>
</organism>
<accession>A0A2N4TZS2</accession>
<evidence type="ECO:0000313" key="2">
    <source>
        <dbReference type="Proteomes" id="UP000234190"/>
    </source>
</evidence>
<dbReference type="Proteomes" id="UP000234190">
    <property type="component" value="Unassembled WGS sequence"/>
</dbReference>
<proteinExistence type="predicted"/>